<feature type="binding site" evidence="13">
    <location>
        <position position="203"/>
    </location>
    <ligand>
        <name>UDP-N-acetyl-alpha-D-muramoyl-L-alanyl-D-glutamate</name>
        <dbReference type="ChEBI" id="CHEBI:83900"/>
    </ligand>
</feature>
<dbReference type="GO" id="GO:0005524">
    <property type="term" value="F:ATP binding"/>
    <property type="evidence" value="ECO:0007669"/>
    <property type="project" value="UniProtKB-UniRule"/>
</dbReference>
<dbReference type="Gene3D" id="3.40.1190.10">
    <property type="entry name" value="Mur-like, catalytic domain"/>
    <property type="match status" value="1"/>
</dbReference>
<evidence type="ECO:0000256" key="11">
    <source>
        <dbReference type="ARBA" id="ARBA00076158"/>
    </source>
</evidence>
<feature type="domain" description="Mur ligase central" evidence="17">
    <location>
        <begin position="125"/>
        <end position="330"/>
    </location>
</feature>
<dbReference type="Gene3D" id="3.40.1390.10">
    <property type="entry name" value="MurE/MurF, N-terminal domain"/>
    <property type="match status" value="1"/>
</dbReference>
<dbReference type="SUPFAM" id="SSF53244">
    <property type="entry name" value="MurD-like peptide ligases, peptide-binding domain"/>
    <property type="match status" value="1"/>
</dbReference>
<dbReference type="NCBIfam" id="NF001126">
    <property type="entry name" value="PRK00139.1-4"/>
    <property type="match status" value="1"/>
</dbReference>
<keyword evidence="2 13" id="KW-0132">Cell division</keyword>
<dbReference type="GO" id="GO:0008360">
    <property type="term" value="P:regulation of cell shape"/>
    <property type="evidence" value="ECO:0007669"/>
    <property type="project" value="UniProtKB-KW"/>
</dbReference>
<dbReference type="EC" id="6.3.2.13" evidence="8 13"/>
<dbReference type="NCBIfam" id="TIGR01085">
    <property type="entry name" value="murE"/>
    <property type="match status" value="1"/>
</dbReference>
<keyword evidence="5 13" id="KW-0131">Cell cycle</keyword>
<comment type="caution">
    <text evidence="18">The sequence shown here is derived from an EMBL/GenBank/DDBJ whole genome shotgun (WGS) entry which is preliminary data.</text>
</comment>
<dbReference type="GO" id="GO:0008765">
    <property type="term" value="F:UDP-N-acetylmuramoylalanyl-D-glutamate-2,6-diaminopimelate ligase activity"/>
    <property type="evidence" value="ECO:0007669"/>
    <property type="project" value="UniProtKB-UniRule"/>
</dbReference>
<dbReference type="SUPFAM" id="SSF53623">
    <property type="entry name" value="MurD-like peptide ligases, catalytic domain"/>
    <property type="match status" value="1"/>
</dbReference>
<dbReference type="GO" id="GO:0051301">
    <property type="term" value="P:cell division"/>
    <property type="evidence" value="ECO:0007669"/>
    <property type="project" value="UniProtKB-KW"/>
</dbReference>
<feature type="short sequence motif" description="Meso-diaminopimelate recognition motif" evidence="13">
    <location>
        <begin position="426"/>
        <end position="429"/>
    </location>
</feature>
<evidence type="ECO:0000256" key="13">
    <source>
        <dbReference type="HAMAP-Rule" id="MF_00208"/>
    </source>
</evidence>
<feature type="binding site" evidence="13">
    <location>
        <position position="481"/>
    </location>
    <ligand>
        <name>meso-2,6-diaminopimelate</name>
        <dbReference type="ChEBI" id="CHEBI:57791"/>
    </ligand>
</feature>
<feature type="domain" description="Mur ligase C-terminal" evidence="16">
    <location>
        <begin position="353"/>
        <end position="479"/>
    </location>
</feature>
<dbReference type="GO" id="GO:0000287">
    <property type="term" value="F:magnesium ion binding"/>
    <property type="evidence" value="ECO:0007669"/>
    <property type="project" value="UniProtKB-UniRule"/>
</dbReference>
<dbReference type="AlphaFoldDB" id="A0A558DC55"/>
<keyword evidence="13" id="KW-0547">Nucleotide-binding</keyword>
<dbReference type="InterPro" id="IPR004101">
    <property type="entry name" value="Mur_ligase_C"/>
</dbReference>
<feature type="binding site" evidence="13">
    <location>
        <position position="402"/>
    </location>
    <ligand>
        <name>meso-2,6-diaminopimelate</name>
        <dbReference type="ChEBI" id="CHEBI:57791"/>
    </ligand>
</feature>
<comment type="subcellular location">
    <subcellularLocation>
        <location evidence="13 14">Cytoplasm</location>
    </subcellularLocation>
</comment>
<reference evidence="18 19" key="1">
    <citation type="submission" date="2019-07" db="EMBL/GenBank/DDBJ databases">
        <title>The pathways for chlorine oxyanion respiration interact through the shared metabolite chlorate.</title>
        <authorList>
            <person name="Barnum T.P."/>
            <person name="Cheng Y."/>
            <person name="Hill K.A."/>
            <person name="Lucas L.N."/>
            <person name="Carlson H.K."/>
            <person name="Coates J.D."/>
        </authorList>
    </citation>
    <scope>NUCLEOTIDE SEQUENCE [LARGE SCALE GENOMIC DNA]</scope>
    <source>
        <strain evidence="18">BK-3</strain>
    </source>
</reference>
<comment type="similarity">
    <text evidence="1 13">Belongs to the MurCDEF family. MurE subfamily.</text>
</comment>
<dbReference type="Gene3D" id="3.90.190.20">
    <property type="entry name" value="Mur ligase, C-terminal domain"/>
    <property type="match status" value="1"/>
</dbReference>
<dbReference type="InterPro" id="IPR013221">
    <property type="entry name" value="Mur_ligase_cen"/>
</dbReference>
<evidence type="ECO:0000256" key="5">
    <source>
        <dbReference type="ARBA" id="ARBA00023306"/>
    </source>
</evidence>
<dbReference type="Pfam" id="PF02875">
    <property type="entry name" value="Mur_ligase_C"/>
    <property type="match status" value="1"/>
</dbReference>
<feature type="binding site" evidence="13">
    <location>
        <position position="477"/>
    </location>
    <ligand>
        <name>meso-2,6-diaminopimelate</name>
        <dbReference type="ChEBI" id="CHEBI:57791"/>
    </ligand>
</feature>
<dbReference type="EMBL" id="VMRY01000009">
    <property type="protein sequence ID" value="TVT58553.1"/>
    <property type="molecule type" value="Genomic_DNA"/>
</dbReference>
<dbReference type="Pfam" id="PF08245">
    <property type="entry name" value="Mur_ligase_M"/>
    <property type="match status" value="1"/>
</dbReference>
<dbReference type="NCBIfam" id="NF001124">
    <property type="entry name" value="PRK00139.1-2"/>
    <property type="match status" value="1"/>
</dbReference>
<dbReference type="PANTHER" id="PTHR23135">
    <property type="entry name" value="MUR LIGASE FAMILY MEMBER"/>
    <property type="match status" value="1"/>
</dbReference>
<comment type="pathway">
    <text evidence="13 14">Cell wall biogenesis; peptidoglycan biosynthesis.</text>
</comment>
<dbReference type="HAMAP" id="MF_00208">
    <property type="entry name" value="MurE"/>
    <property type="match status" value="1"/>
</dbReference>
<evidence type="ECO:0000259" key="16">
    <source>
        <dbReference type="Pfam" id="PF02875"/>
    </source>
</evidence>
<dbReference type="InterPro" id="IPR035911">
    <property type="entry name" value="MurE/MurF_N"/>
</dbReference>
<feature type="modified residue" description="N6-carboxylysine" evidence="13">
    <location>
        <position position="235"/>
    </location>
</feature>
<dbReference type="InterPro" id="IPR005761">
    <property type="entry name" value="UDP-N-AcMur-Glu-dNH2Pim_ligase"/>
</dbReference>
<feature type="binding site" evidence="13">
    <location>
        <position position="35"/>
    </location>
    <ligand>
        <name>UDP-N-acetyl-alpha-D-muramoyl-L-alanyl-D-glutamate</name>
        <dbReference type="ChEBI" id="CHEBI:83900"/>
    </ligand>
</feature>
<keyword evidence="6 13" id="KW-0961">Cell wall biogenesis/degradation</keyword>
<feature type="binding site" evidence="13">
    <location>
        <position position="201"/>
    </location>
    <ligand>
        <name>UDP-N-acetyl-alpha-D-muramoyl-L-alanyl-D-glutamate</name>
        <dbReference type="ChEBI" id="CHEBI:83900"/>
    </ligand>
</feature>
<dbReference type="FunFam" id="3.90.190.20:FF:000006">
    <property type="entry name" value="UDP-N-acetylmuramoyl-L-alanyl-D-glutamate--2,6-diaminopimelate ligase"/>
    <property type="match status" value="1"/>
</dbReference>
<evidence type="ECO:0000256" key="4">
    <source>
        <dbReference type="ARBA" id="ARBA00022984"/>
    </source>
</evidence>
<evidence type="ECO:0000256" key="14">
    <source>
        <dbReference type="RuleBase" id="RU004135"/>
    </source>
</evidence>
<dbReference type="GO" id="GO:0005737">
    <property type="term" value="C:cytoplasm"/>
    <property type="evidence" value="ECO:0007669"/>
    <property type="project" value="UniProtKB-SubCell"/>
</dbReference>
<feature type="domain" description="Mur ligase N-terminal catalytic" evidence="15">
    <location>
        <begin position="33"/>
        <end position="113"/>
    </location>
</feature>
<evidence type="ECO:0000259" key="17">
    <source>
        <dbReference type="Pfam" id="PF08245"/>
    </source>
</evidence>
<dbReference type="InterPro" id="IPR036615">
    <property type="entry name" value="Mur_ligase_C_dom_sf"/>
</dbReference>
<protein>
    <recommendedName>
        <fullName evidence="9 13">UDP-N-acetylmuramoyl-L-alanyl-D-glutamate--2,6-diaminopimelate ligase</fullName>
        <ecNumber evidence="8 13">6.3.2.13</ecNumber>
    </recommendedName>
    <alternativeName>
        <fullName evidence="10 13">Meso-A2pm-adding enzyme</fullName>
    </alternativeName>
    <alternativeName>
        <fullName evidence="11 13">Meso-diaminopimelate-adding enzyme</fullName>
    </alternativeName>
    <alternativeName>
        <fullName evidence="12 13">UDP-MurNAc-L-Ala-D-Glu:meso-diaminopimelate ligase</fullName>
    </alternativeName>
    <alternativeName>
        <fullName evidence="13">UDP-MurNAc-tripeptide synthetase</fullName>
    </alternativeName>
    <alternativeName>
        <fullName evidence="13">UDP-N-acetylmuramyl-tripeptide synthetase</fullName>
    </alternativeName>
</protein>
<dbReference type="GO" id="GO:0071555">
    <property type="term" value="P:cell wall organization"/>
    <property type="evidence" value="ECO:0007669"/>
    <property type="project" value="UniProtKB-KW"/>
</dbReference>
<evidence type="ECO:0000256" key="12">
    <source>
        <dbReference type="ARBA" id="ARBA00081560"/>
    </source>
</evidence>
<feature type="binding site" evidence="13">
    <location>
        <position position="37"/>
    </location>
    <ligand>
        <name>UDP-N-acetyl-alpha-D-muramoyl-L-alanyl-D-glutamate</name>
        <dbReference type="ChEBI" id="CHEBI:83900"/>
    </ligand>
</feature>
<feature type="binding site" evidence="13">
    <location>
        <begin position="426"/>
        <end position="429"/>
    </location>
    <ligand>
        <name>meso-2,6-diaminopimelate</name>
        <dbReference type="ChEBI" id="CHEBI:57791"/>
    </ligand>
</feature>
<keyword evidence="4 13" id="KW-0573">Peptidoglycan synthesis</keyword>
<feature type="binding site" evidence="13">
    <location>
        <begin position="168"/>
        <end position="169"/>
    </location>
    <ligand>
        <name>UDP-N-acetyl-alpha-D-muramoyl-L-alanyl-D-glutamate</name>
        <dbReference type="ChEBI" id="CHEBI:83900"/>
    </ligand>
</feature>
<keyword evidence="13" id="KW-0963">Cytoplasm</keyword>
<accession>A0A558DC55</accession>
<evidence type="ECO:0000256" key="6">
    <source>
        <dbReference type="ARBA" id="ARBA00023316"/>
    </source>
</evidence>
<evidence type="ECO:0000256" key="3">
    <source>
        <dbReference type="ARBA" id="ARBA00022960"/>
    </source>
</evidence>
<dbReference type="PANTHER" id="PTHR23135:SF4">
    <property type="entry name" value="UDP-N-ACETYLMURAMOYL-L-ALANYL-D-GLUTAMATE--2,6-DIAMINOPIMELATE LIGASE MURE HOMOLOG, CHLOROPLASTIC"/>
    <property type="match status" value="1"/>
</dbReference>
<keyword evidence="13 18" id="KW-0436">Ligase</keyword>
<dbReference type="GO" id="GO:0009252">
    <property type="term" value="P:peptidoglycan biosynthetic process"/>
    <property type="evidence" value="ECO:0007669"/>
    <property type="project" value="UniProtKB-UniRule"/>
</dbReference>
<dbReference type="Proteomes" id="UP000317355">
    <property type="component" value="Unassembled WGS sequence"/>
</dbReference>
<evidence type="ECO:0000313" key="19">
    <source>
        <dbReference type="Proteomes" id="UP000317355"/>
    </source>
</evidence>
<evidence type="ECO:0000259" key="15">
    <source>
        <dbReference type="Pfam" id="PF01225"/>
    </source>
</evidence>
<comment type="PTM">
    <text evidence="13">Carboxylation is probably crucial for Mg(2+) binding and, consequently, for the gamma-phosphate positioning of ATP.</text>
</comment>
<dbReference type="InterPro" id="IPR036565">
    <property type="entry name" value="Mur-like_cat_sf"/>
</dbReference>
<gene>
    <name evidence="13" type="primary">murE</name>
    <name evidence="18" type="ORF">FHK82_04070</name>
</gene>
<evidence type="ECO:0000256" key="1">
    <source>
        <dbReference type="ARBA" id="ARBA00005898"/>
    </source>
</evidence>
<name>A0A558DC55_9GAMM</name>
<comment type="caution">
    <text evidence="13">Lacks conserved residue(s) required for the propagation of feature annotation.</text>
</comment>
<evidence type="ECO:0000256" key="7">
    <source>
        <dbReference type="ARBA" id="ARBA00050251"/>
    </source>
</evidence>
<comment type="function">
    <text evidence="13">Catalyzes the addition of meso-diaminopimelic acid to the nucleotide precursor UDP-N-acetylmuramoyl-L-alanyl-D-glutamate (UMAG) in the biosynthesis of bacterial cell-wall peptidoglycan.</text>
</comment>
<dbReference type="UniPathway" id="UPA00219"/>
<evidence type="ECO:0000256" key="9">
    <source>
        <dbReference type="ARBA" id="ARBA00072883"/>
    </source>
</evidence>
<evidence type="ECO:0000256" key="10">
    <source>
        <dbReference type="ARBA" id="ARBA00075482"/>
    </source>
</evidence>
<feature type="binding site" evidence="13">
    <location>
        <position position="195"/>
    </location>
    <ligand>
        <name>UDP-N-acetyl-alpha-D-muramoyl-L-alanyl-D-glutamate</name>
        <dbReference type="ChEBI" id="CHEBI:83900"/>
    </ligand>
</feature>
<evidence type="ECO:0000256" key="8">
    <source>
        <dbReference type="ARBA" id="ARBA00066633"/>
    </source>
</evidence>
<keyword evidence="3 13" id="KW-0133">Cell shape</keyword>
<organism evidence="18 19">
    <name type="scientific">Sedimenticola thiotaurini</name>
    <dbReference type="NCBI Taxonomy" id="1543721"/>
    <lineage>
        <taxon>Bacteria</taxon>
        <taxon>Pseudomonadati</taxon>
        <taxon>Pseudomonadota</taxon>
        <taxon>Gammaproteobacteria</taxon>
        <taxon>Chromatiales</taxon>
        <taxon>Sedimenticolaceae</taxon>
        <taxon>Sedimenticola</taxon>
    </lineage>
</organism>
<evidence type="ECO:0000256" key="2">
    <source>
        <dbReference type="ARBA" id="ARBA00022618"/>
    </source>
</evidence>
<dbReference type="Pfam" id="PF01225">
    <property type="entry name" value="Mur_ligase"/>
    <property type="match status" value="1"/>
</dbReference>
<dbReference type="SUPFAM" id="SSF63418">
    <property type="entry name" value="MurE/MurF N-terminal domain"/>
    <property type="match status" value="1"/>
</dbReference>
<sequence length="508" mass="54839">MIAAHAQQIGITLSDLLAGWITQDVGDQVVLHLTLDSRQVMEGTLFIACSGISHHGLEFLPQAIDRGALAVLCEPDENWSVEDVNALSETAQIPLYPLPFLSEKLSAIAGRFYGDPSRSMSVIGVTGTNGKTSCSHYLAQVFSPEHICGVIGTVGNGLLGSLEDSTHTTPDAVKLQAQLHDLKMRSADMVAMEVSSHALDQGRAAAVRFDVALLTNLTQDHLDYHQSMQAYADAKKRLFCVPDLNCAVLNLDDQFSSEILDSLPRGVRKIGYTINASQTDQLDGWIKAQSIVPDCEGMSVGIESSWGSGHINSQLLGRFNVSNLLAVLAVMLYRGMPFEMALEKLALVKTVAGRMERFGGGEKPLVVVDYAHTPDALEQALNALREHVGGRLVCVFGCGGDRDRGKRPIMGAIAERLADQVIVTDDNPRSESGELIVEDILAGMRHADQARVVRSRADAIIDSITEAMPGDLILVAGKGHESYQLVGDQVLHFSDREQVEYALTGEGS</sequence>
<evidence type="ECO:0000313" key="18">
    <source>
        <dbReference type="EMBL" id="TVT58553.1"/>
    </source>
</evidence>
<keyword evidence="13" id="KW-0067">ATP-binding</keyword>
<proteinExistence type="inferred from homology"/>
<dbReference type="InterPro" id="IPR000713">
    <property type="entry name" value="Mur_ligase_N"/>
</dbReference>
<comment type="catalytic activity">
    <reaction evidence="7 13">
        <text>UDP-N-acetyl-alpha-D-muramoyl-L-alanyl-D-glutamate + meso-2,6-diaminopimelate + ATP = UDP-N-acetyl-alpha-D-muramoyl-L-alanyl-gamma-D-glutamyl-meso-2,6-diaminopimelate + ADP + phosphate + H(+)</text>
        <dbReference type="Rhea" id="RHEA:23676"/>
        <dbReference type="ChEBI" id="CHEBI:15378"/>
        <dbReference type="ChEBI" id="CHEBI:30616"/>
        <dbReference type="ChEBI" id="CHEBI:43474"/>
        <dbReference type="ChEBI" id="CHEBI:57791"/>
        <dbReference type="ChEBI" id="CHEBI:83900"/>
        <dbReference type="ChEBI" id="CHEBI:83905"/>
        <dbReference type="ChEBI" id="CHEBI:456216"/>
        <dbReference type="EC" id="6.3.2.13"/>
    </reaction>
</comment>
<feature type="binding site" evidence="13">
    <location>
        <begin position="127"/>
        <end position="133"/>
    </location>
    <ligand>
        <name>ATP</name>
        <dbReference type="ChEBI" id="CHEBI:30616"/>
    </ligand>
</feature>
<comment type="cofactor">
    <cofactor evidence="13">
        <name>Mg(2+)</name>
        <dbReference type="ChEBI" id="CHEBI:18420"/>
    </cofactor>
</comment>
<keyword evidence="13" id="KW-0460">Magnesium</keyword>